<evidence type="ECO:0000313" key="6">
    <source>
        <dbReference type="EMBL" id="TCV96145.1"/>
    </source>
</evidence>
<keyword evidence="1 5" id="KW-1003">Cell membrane</keyword>
<evidence type="ECO:0000256" key="1">
    <source>
        <dbReference type="ARBA" id="ARBA00022475"/>
    </source>
</evidence>
<comment type="similarity">
    <text evidence="5">Belongs to the UPF0391 family.</text>
</comment>
<gene>
    <name evidence="6" type="ORF">EC912_102495</name>
</gene>
<keyword evidence="3 5" id="KW-1133">Transmembrane helix</keyword>
<dbReference type="Pfam" id="PF07043">
    <property type="entry name" value="DUF1328"/>
    <property type="match status" value="1"/>
</dbReference>
<name>A0A4R3YT10_9GAMM</name>
<sequence length="57" mass="5984">MLKFAIIFGLIALVTGALGFGRISGAAATIAKICFAIFLILFLLALLSIFGVLHLAF</sequence>
<evidence type="ECO:0000256" key="3">
    <source>
        <dbReference type="ARBA" id="ARBA00022989"/>
    </source>
</evidence>
<evidence type="ECO:0000256" key="2">
    <source>
        <dbReference type="ARBA" id="ARBA00022692"/>
    </source>
</evidence>
<accession>A0A4R3YT10</accession>
<dbReference type="RefSeq" id="WP_132142352.1">
    <property type="nucleotide sequence ID" value="NZ_SMCS01000002.1"/>
</dbReference>
<comment type="caution">
    <text evidence="6">The sequence shown here is derived from an EMBL/GenBank/DDBJ whole genome shotgun (WGS) entry which is preliminary data.</text>
</comment>
<keyword evidence="4 5" id="KW-0472">Membrane</keyword>
<feature type="transmembrane region" description="Helical" evidence="5">
    <location>
        <begin position="29"/>
        <end position="56"/>
    </location>
</feature>
<dbReference type="InterPro" id="IPR009760">
    <property type="entry name" value="DUF1328"/>
</dbReference>
<dbReference type="EMBL" id="SMCS01000002">
    <property type="protein sequence ID" value="TCV96145.1"/>
    <property type="molecule type" value="Genomic_DNA"/>
</dbReference>
<comment type="subcellular location">
    <subcellularLocation>
        <location evidence="5">Cell membrane</location>
        <topology evidence="5">Single-pass membrane protein</topology>
    </subcellularLocation>
</comment>
<keyword evidence="7" id="KW-1185">Reference proteome</keyword>
<proteinExistence type="inferred from homology"/>
<evidence type="ECO:0000256" key="4">
    <source>
        <dbReference type="ARBA" id="ARBA00023136"/>
    </source>
</evidence>
<evidence type="ECO:0000313" key="7">
    <source>
        <dbReference type="Proteomes" id="UP000295645"/>
    </source>
</evidence>
<evidence type="ECO:0000256" key="5">
    <source>
        <dbReference type="HAMAP-Rule" id="MF_01361"/>
    </source>
</evidence>
<protein>
    <recommendedName>
        <fullName evidence="5">UPF0391 membrane protein EC912_102495</fullName>
    </recommendedName>
</protein>
<dbReference type="GO" id="GO:0005886">
    <property type="term" value="C:plasma membrane"/>
    <property type="evidence" value="ECO:0007669"/>
    <property type="project" value="UniProtKB-SubCell"/>
</dbReference>
<dbReference type="HAMAP" id="MF_01361">
    <property type="entry name" value="UPF0391"/>
    <property type="match status" value="1"/>
</dbReference>
<organism evidence="6 7">
    <name type="scientific">Luteibacter rhizovicinus</name>
    <dbReference type="NCBI Taxonomy" id="242606"/>
    <lineage>
        <taxon>Bacteria</taxon>
        <taxon>Pseudomonadati</taxon>
        <taxon>Pseudomonadota</taxon>
        <taxon>Gammaproteobacteria</taxon>
        <taxon>Lysobacterales</taxon>
        <taxon>Rhodanobacteraceae</taxon>
        <taxon>Luteibacter</taxon>
    </lineage>
</organism>
<dbReference type="PIRSF" id="PIRSF036466">
    <property type="entry name" value="UCP036466"/>
    <property type="match status" value="1"/>
</dbReference>
<reference evidence="6 7" key="1">
    <citation type="submission" date="2019-03" db="EMBL/GenBank/DDBJ databases">
        <title>Above-ground endophytic microbial communities from plants in different locations in the United States.</title>
        <authorList>
            <person name="Frank C."/>
        </authorList>
    </citation>
    <scope>NUCLEOTIDE SEQUENCE [LARGE SCALE GENOMIC DNA]</scope>
    <source>
        <strain evidence="6 7">LP_13_YM</strain>
    </source>
</reference>
<dbReference type="AlphaFoldDB" id="A0A4R3YT10"/>
<dbReference type="Proteomes" id="UP000295645">
    <property type="component" value="Unassembled WGS sequence"/>
</dbReference>
<keyword evidence="2 5" id="KW-0812">Transmembrane</keyword>